<organism evidence="3 4">
    <name type="scientific">Phaeosphaeria nodorum (strain SN15 / ATCC MYA-4574 / FGSC 10173)</name>
    <name type="common">Glume blotch fungus</name>
    <name type="synonym">Parastagonospora nodorum</name>
    <dbReference type="NCBI Taxonomy" id="321614"/>
    <lineage>
        <taxon>Eukaryota</taxon>
        <taxon>Fungi</taxon>
        <taxon>Dikarya</taxon>
        <taxon>Ascomycota</taxon>
        <taxon>Pezizomycotina</taxon>
        <taxon>Dothideomycetes</taxon>
        <taxon>Pleosporomycetidae</taxon>
        <taxon>Pleosporales</taxon>
        <taxon>Pleosporineae</taxon>
        <taxon>Phaeosphaeriaceae</taxon>
        <taxon>Parastagonospora</taxon>
    </lineage>
</organism>
<dbReference type="AlphaFoldDB" id="A0A7U2EU24"/>
<feature type="region of interest" description="Disordered" evidence="1">
    <location>
        <begin position="153"/>
        <end position="181"/>
    </location>
</feature>
<evidence type="ECO:0000313" key="3">
    <source>
        <dbReference type="EMBL" id="QRC91998.1"/>
    </source>
</evidence>
<keyword evidence="2" id="KW-0472">Membrane</keyword>
<accession>A0A7U2EU24</accession>
<keyword evidence="2" id="KW-0812">Transmembrane</keyword>
<feature type="region of interest" description="Disordered" evidence="1">
    <location>
        <begin position="205"/>
        <end position="241"/>
    </location>
</feature>
<evidence type="ECO:0000256" key="2">
    <source>
        <dbReference type="SAM" id="Phobius"/>
    </source>
</evidence>
<reference evidence="4" key="1">
    <citation type="journal article" date="2021" name="BMC Genomics">
        <title>Chromosome-level genome assembly and manually-curated proteome of model necrotroph Parastagonospora nodorum Sn15 reveals a genome-wide trove of candidate effector homologs, and redundancy of virulence-related functions within an accessory chromosome.</title>
        <authorList>
            <person name="Bertazzoni S."/>
            <person name="Jones D.A.B."/>
            <person name="Phan H.T."/>
            <person name="Tan K.-C."/>
            <person name="Hane J.K."/>
        </authorList>
    </citation>
    <scope>NUCLEOTIDE SEQUENCE [LARGE SCALE GENOMIC DNA]</scope>
    <source>
        <strain evidence="4">SN15 / ATCC MYA-4574 / FGSC 10173)</strain>
    </source>
</reference>
<dbReference type="VEuPathDB" id="FungiDB:JI435_427580"/>
<feature type="compositionally biased region" description="Polar residues" evidence="1">
    <location>
        <begin position="226"/>
        <end position="241"/>
    </location>
</feature>
<keyword evidence="4" id="KW-1185">Reference proteome</keyword>
<feature type="compositionally biased region" description="Low complexity" evidence="1">
    <location>
        <begin position="206"/>
        <end position="222"/>
    </location>
</feature>
<sequence>MSAEFCPHPGLTPLELPFSNRSSRSLICFHMTPWGMPMPVTAADHCRRRRPESFRLDGYQDYRFLFRLVDAAIAMILVTYLQRQKKDRLYTLLYSTSIDVHLGWIAIACPGHLPNSRVPVMRSVRAVREIGSISALSDLYSLAAIPATRPQRSGSRCGLLKNNNTPRYPSAHSETEKHGFHHNRAQLHRTSAKCFSQRISGFAEKTQSSTSRSARLAATVRADPASSLQPPVNKSPSSHHR</sequence>
<dbReference type="Proteomes" id="UP000663193">
    <property type="component" value="Chromosome 2"/>
</dbReference>
<proteinExistence type="predicted"/>
<evidence type="ECO:0000313" key="4">
    <source>
        <dbReference type="Proteomes" id="UP000663193"/>
    </source>
</evidence>
<protein>
    <submittedName>
        <fullName evidence="3">Uncharacterized protein</fullName>
    </submittedName>
</protein>
<keyword evidence="2" id="KW-1133">Transmembrane helix</keyword>
<name>A0A7U2EU24_PHANO</name>
<evidence type="ECO:0000256" key="1">
    <source>
        <dbReference type="SAM" id="MobiDB-lite"/>
    </source>
</evidence>
<feature type="transmembrane region" description="Helical" evidence="2">
    <location>
        <begin position="64"/>
        <end position="81"/>
    </location>
</feature>
<dbReference type="EMBL" id="CP069024">
    <property type="protein sequence ID" value="QRC91998.1"/>
    <property type="molecule type" value="Genomic_DNA"/>
</dbReference>
<gene>
    <name evidence="3" type="ORF">JI435_427580</name>
</gene>